<protein>
    <recommendedName>
        <fullName evidence="3">Nudix hydrolase domain-containing protein</fullName>
    </recommendedName>
</protein>
<evidence type="ECO:0000313" key="4">
    <source>
        <dbReference type="EMBL" id="OHA91243.1"/>
    </source>
</evidence>
<sequence>MTDDKDLKNGANLIVLNEREEILVVREKTRKQKWMLPGGEIERGESFRHAAQSETEEETGIVTDENDFLLVAVFIQRPKGAVFLYETRRFKGEISVSPESLEAAEARFMSFEEILKMAEADEFRTGYLRMILRWKRIKIGIDQRPYEGRLSDPVEFPRHLDGGRYSDLVLTV</sequence>
<dbReference type="InterPro" id="IPR015797">
    <property type="entry name" value="NUDIX_hydrolase-like_dom_sf"/>
</dbReference>
<comment type="cofactor">
    <cofactor evidence="1">
        <name>Mg(2+)</name>
        <dbReference type="ChEBI" id="CHEBI:18420"/>
    </cofactor>
</comment>
<dbReference type="PRINTS" id="PR00502">
    <property type="entry name" value="NUDIXFAMILY"/>
</dbReference>
<dbReference type="PROSITE" id="PS51462">
    <property type="entry name" value="NUDIX"/>
    <property type="match status" value="1"/>
</dbReference>
<dbReference type="GO" id="GO:0016787">
    <property type="term" value="F:hydrolase activity"/>
    <property type="evidence" value="ECO:0007669"/>
    <property type="project" value="UniProtKB-KW"/>
</dbReference>
<feature type="domain" description="Nudix hydrolase" evidence="3">
    <location>
        <begin position="6"/>
        <end position="132"/>
    </location>
</feature>
<evidence type="ECO:0000256" key="1">
    <source>
        <dbReference type="ARBA" id="ARBA00001946"/>
    </source>
</evidence>
<name>A0A1G2T1V5_9BACT</name>
<dbReference type="Pfam" id="PF00293">
    <property type="entry name" value="NUDIX"/>
    <property type="match status" value="1"/>
</dbReference>
<dbReference type="PANTHER" id="PTHR43046:SF16">
    <property type="entry name" value="ADP-RIBOSE PYROPHOSPHATASE YJHB-RELATED"/>
    <property type="match status" value="1"/>
</dbReference>
<dbReference type="Proteomes" id="UP000178612">
    <property type="component" value="Unassembled WGS sequence"/>
</dbReference>
<gene>
    <name evidence="4" type="ORF">A2758_02125</name>
</gene>
<accession>A0A1G2T1V5</accession>
<dbReference type="Gene3D" id="3.90.79.10">
    <property type="entry name" value="Nucleoside Triphosphate Pyrophosphohydrolase"/>
    <property type="match status" value="1"/>
</dbReference>
<evidence type="ECO:0000256" key="2">
    <source>
        <dbReference type="ARBA" id="ARBA00022801"/>
    </source>
</evidence>
<dbReference type="EMBL" id="MHVJ01000013">
    <property type="protein sequence ID" value="OHA91243.1"/>
    <property type="molecule type" value="Genomic_DNA"/>
</dbReference>
<organism evidence="4 5">
    <name type="scientific">Candidatus Zambryskibacteria bacterium RIFCSPHIGHO2_01_FULL_49_18</name>
    <dbReference type="NCBI Taxonomy" id="1802740"/>
    <lineage>
        <taxon>Bacteria</taxon>
        <taxon>Candidatus Zambryskiibacteriota</taxon>
    </lineage>
</organism>
<dbReference type="InterPro" id="IPR020476">
    <property type="entry name" value="Nudix_hydrolase"/>
</dbReference>
<evidence type="ECO:0000313" key="5">
    <source>
        <dbReference type="Proteomes" id="UP000178612"/>
    </source>
</evidence>
<proteinExistence type="predicted"/>
<evidence type="ECO:0000259" key="3">
    <source>
        <dbReference type="PROSITE" id="PS51462"/>
    </source>
</evidence>
<dbReference type="SUPFAM" id="SSF55811">
    <property type="entry name" value="Nudix"/>
    <property type="match status" value="1"/>
</dbReference>
<dbReference type="AlphaFoldDB" id="A0A1G2T1V5"/>
<comment type="caution">
    <text evidence="4">The sequence shown here is derived from an EMBL/GenBank/DDBJ whole genome shotgun (WGS) entry which is preliminary data.</text>
</comment>
<reference evidence="4 5" key="1">
    <citation type="journal article" date="2016" name="Nat. Commun.">
        <title>Thousands of microbial genomes shed light on interconnected biogeochemical processes in an aquifer system.</title>
        <authorList>
            <person name="Anantharaman K."/>
            <person name="Brown C.T."/>
            <person name="Hug L.A."/>
            <person name="Sharon I."/>
            <person name="Castelle C.J."/>
            <person name="Probst A.J."/>
            <person name="Thomas B.C."/>
            <person name="Singh A."/>
            <person name="Wilkins M.J."/>
            <person name="Karaoz U."/>
            <person name="Brodie E.L."/>
            <person name="Williams K.H."/>
            <person name="Hubbard S.S."/>
            <person name="Banfield J.F."/>
        </authorList>
    </citation>
    <scope>NUCLEOTIDE SEQUENCE [LARGE SCALE GENOMIC DNA]</scope>
</reference>
<keyword evidence="2" id="KW-0378">Hydrolase</keyword>
<dbReference type="InterPro" id="IPR000086">
    <property type="entry name" value="NUDIX_hydrolase_dom"/>
</dbReference>
<dbReference type="PANTHER" id="PTHR43046">
    <property type="entry name" value="GDP-MANNOSE MANNOSYL HYDROLASE"/>
    <property type="match status" value="1"/>
</dbReference>